<dbReference type="InterPro" id="IPR013083">
    <property type="entry name" value="Znf_RING/FYVE/PHD"/>
</dbReference>
<dbReference type="GO" id="GO:0008270">
    <property type="term" value="F:zinc ion binding"/>
    <property type="evidence" value="ECO:0007669"/>
    <property type="project" value="UniProtKB-KW"/>
</dbReference>
<name>A0A814LEK8_9BILA</name>
<keyword evidence="1 3" id="KW-0863">Zinc-finger</keyword>
<dbReference type="Gene3D" id="3.30.40.10">
    <property type="entry name" value="Zinc/RING finger domain, C3HC4 (zinc finger)"/>
    <property type="match status" value="1"/>
</dbReference>
<feature type="coiled-coil region" evidence="4">
    <location>
        <begin position="72"/>
        <end position="146"/>
    </location>
</feature>
<evidence type="ECO:0000256" key="4">
    <source>
        <dbReference type="SAM" id="Coils"/>
    </source>
</evidence>
<protein>
    <recommendedName>
        <fullName evidence="5">RING-type domain-containing protein</fullName>
    </recommendedName>
</protein>
<gene>
    <name evidence="6" type="ORF">OXX778_LOCUS19419</name>
</gene>
<keyword evidence="4" id="KW-0175">Coiled coil</keyword>
<reference evidence="6" key="1">
    <citation type="submission" date="2021-02" db="EMBL/GenBank/DDBJ databases">
        <authorList>
            <person name="Nowell W R."/>
        </authorList>
    </citation>
    <scope>NUCLEOTIDE SEQUENCE</scope>
    <source>
        <strain evidence="6">Ploen Becks lab</strain>
    </source>
</reference>
<dbReference type="InterPro" id="IPR001841">
    <property type="entry name" value="Znf_RING"/>
</dbReference>
<evidence type="ECO:0000256" key="2">
    <source>
        <dbReference type="ARBA" id="ARBA00022833"/>
    </source>
</evidence>
<evidence type="ECO:0000259" key="5">
    <source>
        <dbReference type="PROSITE" id="PS50089"/>
    </source>
</evidence>
<organism evidence="6 7">
    <name type="scientific">Brachionus calyciflorus</name>
    <dbReference type="NCBI Taxonomy" id="104777"/>
    <lineage>
        <taxon>Eukaryota</taxon>
        <taxon>Metazoa</taxon>
        <taxon>Spiralia</taxon>
        <taxon>Gnathifera</taxon>
        <taxon>Rotifera</taxon>
        <taxon>Eurotatoria</taxon>
        <taxon>Monogononta</taxon>
        <taxon>Pseudotrocha</taxon>
        <taxon>Ploima</taxon>
        <taxon>Brachionidae</taxon>
        <taxon>Brachionus</taxon>
    </lineage>
</organism>
<dbReference type="OrthoDB" id="9049620at2759"/>
<comment type="caution">
    <text evidence="6">The sequence shown here is derived from an EMBL/GenBank/DDBJ whole genome shotgun (WGS) entry which is preliminary data.</text>
</comment>
<dbReference type="SUPFAM" id="SSF57850">
    <property type="entry name" value="RING/U-box"/>
    <property type="match status" value="1"/>
</dbReference>
<evidence type="ECO:0000313" key="7">
    <source>
        <dbReference type="Proteomes" id="UP000663879"/>
    </source>
</evidence>
<evidence type="ECO:0000313" key="6">
    <source>
        <dbReference type="EMBL" id="CAF1064115.1"/>
    </source>
</evidence>
<sequence>MIFNIESLICRFCNKYFNEPKVLPCGESVCSKCLPEFGSFVCKLCSKNHTVSENDLPTNKNLSKILEEIRISEKSKAKIQEFNVKIEDIENKLNELKLKKVQLEVEVLEHCRSIISEIDLIAEDNINQINNIREDLIKEVTEYQNTCLNNLTKYSKYLVKLSEENKLLNHEKNSILAKKDFDEKLDKYYYLLSQVEISLKKIRNLSLDNRKIQFEATKSNLDKNFLGTISFNNLKKKSLNELIQPIKTNFSIISILNTSTKLDKLENGDYIFSYKQIKYQNSSNGYTSNQDHSGTGQNQQQLKEVYKFVIMNLSSNKILEIPIENKLMDLNIYTFGNLAFLMCDQLKYINKYDSNLTLLKTLNYSEPANHMLPTQKFVLVYSDSALSGPLMNIYDLDLNFLVTIKNNEYNSFLHMPNSIKKMFINDKYYFFQDDDNSITVVNQDNGTFFKRISYDLTKSNLRNIVKITNDFVIITEYLNTLEFRNSNGELSDEIEYDSSYLSFLIDDTTQIFLINNLDFQIYLDKF</sequence>
<evidence type="ECO:0000256" key="1">
    <source>
        <dbReference type="ARBA" id="ARBA00022771"/>
    </source>
</evidence>
<feature type="domain" description="RING-type" evidence="5">
    <location>
        <begin position="10"/>
        <end position="46"/>
    </location>
</feature>
<dbReference type="Proteomes" id="UP000663879">
    <property type="component" value="Unassembled WGS sequence"/>
</dbReference>
<evidence type="ECO:0000256" key="3">
    <source>
        <dbReference type="PROSITE-ProRule" id="PRU00175"/>
    </source>
</evidence>
<dbReference type="PROSITE" id="PS50089">
    <property type="entry name" value="ZF_RING_2"/>
    <property type="match status" value="1"/>
</dbReference>
<keyword evidence="7" id="KW-1185">Reference proteome</keyword>
<dbReference type="EMBL" id="CAJNOC010005860">
    <property type="protein sequence ID" value="CAF1064115.1"/>
    <property type="molecule type" value="Genomic_DNA"/>
</dbReference>
<keyword evidence="2" id="KW-0862">Zinc</keyword>
<dbReference type="AlphaFoldDB" id="A0A814LEK8"/>
<proteinExistence type="predicted"/>
<accession>A0A814LEK8</accession>
<keyword evidence="1 3" id="KW-0479">Metal-binding</keyword>